<comment type="caution">
    <text evidence="3">The sequence shown here is derived from an EMBL/GenBank/DDBJ whole genome shotgun (WGS) entry which is preliminary data.</text>
</comment>
<evidence type="ECO:0000313" key="3">
    <source>
        <dbReference type="EMBL" id="MEU0156165.1"/>
    </source>
</evidence>
<sequence length="232" mass="25914">MGLAVVRDLRVVRAEPGPEDIAEFETDVLAGFVLARASAGLADATIRGDVGHLGQVRTWFGRPLWEMEPADADAYFGRVLRETAKGTRLARAQALKTYFLFLELRHKVEIHNLTGRMVECPIDELNRPRGGAEAMLRIPPTDAEVEVLFAGWREELATCRKFAPTARNYAAARLMVEVGLRVNEACRLDLHDIKWDLGRFGKLHVRHGKGARGSGPREWIVPLINNARRTLA</sequence>
<dbReference type="SUPFAM" id="SSF56349">
    <property type="entry name" value="DNA breaking-rejoining enzymes"/>
    <property type="match status" value="1"/>
</dbReference>
<keyword evidence="4" id="KW-1185">Reference proteome</keyword>
<evidence type="ECO:0000259" key="2">
    <source>
        <dbReference type="PROSITE" id="PS51898"/>
    </source>
</evidence>
<dbReference type="PROSITE" id="PS51898">
    <property type="entry name" value="TYR_RECOMBINASE"/>
    <property type="match status" value="1"/>
</dbReference>
<dbReference type="InterPro" id="IPR011010">
    <property type="entry name" value="DNA_brk_join_enz"/>
</dbReference>
<dbReference type="Gene3D" id="1.10.443.10">
    <property type="entry name" value="Intergrase catalytic core"/>
    <property type="match status" value="1"/>
</dbReference>
<dbReference type="RefSeq" id="WP_355667700.1">
    <property type="nucleotide sequence ID" value="NZ_JBEXRX010000156.1"/>
</dbReference>
<feature type="domain" description="Tyr recombinase" evidence="2">
    <location>
        <begin position="135"/>
        <end position="232"/>
    </location>
</feature>
<protein>
    <recommendedName>
        <fullName evidence="2">Tyr recombinase domain-containing protein</fullName>
    </recommendedName>
</protein>
<evidence type="ECO:0000256" key="1">
    <source>
        <dbReference type="ARBA" id="ARBA00023172"/>
    </source>
</evidence>
<evidence type="ECO:0000313" key="4">
    <source>
        <dbReference type="Proteomes" id="UP001550348"/>
    </source>
</evidence>
<name>A0ABV2VTQ4_9ACTN</name>
<accession>A0ABV2VTQ4</accession>
<dbReference type="InterPro" id="IPR013762">
    <property type="entry name" value="Integrase-like_cat_sf"/>
</dbReference>
<dbReference type="Proteomes" id="UP001550348">
    <property type="component" value="Unassembled WGS sequence"/>
</dbReference>
<organism evidence="3 4">
    <name type="scientific">Micromonospora fulviviridis</name>
    <dbReference type="NCBI Taxonomy" id="47860"/>
    <lineage>
        <taxon>Bacteria</taxon>
        <taxon>Bacillati</taxon>
        <taxon>Actinomycetota</taxon>
        <taxon>Actinomycetes</taxon>
        <taxon>Micromonosporales</taxon>
        <taxon>Micromonosporaceae</taxon>
        <taxon>Micromonospora</taxon>
    </lineage>
</organism>
<dbReference type="InterPro" id="IPR002104">
    <property type="entry name" value="Integrase_catalytic"/>
</dbReference>
<keyword evidence="1" id="KW-0233">DNA recombination</keyword>
<reference evidence="3 4" key="1">
    <citation type="submission" date="2024-06" db="EMBL/GenBank/DDBJ databases">
        <title>The Natural Products Discovery Center: Release of the First 8490 Sequenced Strains for Exploring Actinobacteria Biosynthetic Diversity.</title>
        <authorList>
            <person name="Kalkreuter E."/>
            <person name="Kautsar S.A."/>
            <person name="Yang D."/>
            <person name="Bader C.D."/>
            <person name="Teijaro C.N."/>
            <person name="Fluegel L."/>
            <person name="Davis C.M."/>
            <person name="Simpson J.R."/>
            <person name="Lauterbach L."/>
            <person name="Steele A.D."/>
            <person name="Gui C."/>
            <person name="Meng S."/>
            <person name="Li G."/>
            <person name="Viehrig K."/>
            <person name="Ye F."/>
            <person name="Su P."/>
            <person name="Kiefer A.F."/>
            <person name="Nichols A."/>
            <person name="Cepeda A.J."/>
            <person name="Yan W."/>
            <person name="Fan B."/>
            <person name="Jiang Y."/>
            <person name="Adhikari A."/>
            <person name="Zheng C.-J."/>
            <person name="Schuster L."/>
            <person name="Cowan T.M."/>
            <person name="Smanski M.J."/>
            <person name="Chevrette M.G."/>
            <person name="De Carvalho L.P.S."/>
            <person name="Shen B."/>
        </authorList>
    </citation>
    <scope>NUCLEOTIDE SEQUENCE [LARGE SCALE GENOMIC DNA]</scope>
    <source>
        <strain evidence="3 4">NPDC006286</strain>
    </source>
</reference>
<dbReference type="EMBL" id="JBEXRX010000156">
    <property type="protein sequence ID" value="MEU0156165.1"/>
    <property type="molecule type" value="Genomic_DNA"/>
</dbReference>
<gene>
    <name evidence="3" type="ORF">ABZ071_30595</name>
</gene>
<proteinExistence type="predicted"/>